<keyword evidence="3" id="KW-0804">Transcription</keyword>
<gene>
    <name evidence="5" type="ORF">ACFSXZ_13635</name>
</gene>
<dbReference type="InterPro" id="IPR009057">
    <property type="entry name" value="Homeodomain-like_sf"/>
</dbReference>
<keyword evidence="1" id="KW-0805">Transcription regulation</keyword>
<proteinExistence type="predicted"/>
<keyword evidence="6" id="KW-1185">Reference proteome</keyword>
<evidence type="ECO:0000313" key="5">
    <source>
        <dbReference type="EMBL" id="MFD2417366.1"/>
    </source>
</evidence>
<evidence type="ECO:0000256" key="2">
    <source>
        <dbReference type="ARBA" id="ARBA00023125"/>
    </source>
</evidence>
<dbReference type="PANTHER" id="PTHR30055:SF234">
    <property type="entry name" value="HTH-TYPE TRANSCRIPTIONAL REGULATOR BETI"/>
    <property type="match status" value="1"/>
</dbReference>
<dbReference type="Gene3D" id="1.10.357.10">
    <property type="entry name" value="Tetracycline Repressor, domain 2"/>
    <property type="match status" value="1"/>
</dbReference>
<dbReference type="EMBL" id="JBHUKR010000007">
    <property type="protein sequence ID" value="MFD2417366.1"/>
    <property type="molecule type" value="Genomic_DNA"/>
</dbReference>
<dbReference type="InterPro" id="IPR050109">
    <property type="entry name" value="HTH-type_TetR-like_transc_reg"/>
</dbReference>
<dbReference type="Pfam" id="PF00440">
    <property type="entry name" value="TetR_N"/>
    <property type="match status" value="1"/>
</dbReference>
<dbReference type="InterPro" id="IPR036271">
    <property type="entry name" value="Tet_transcr_reg_TetR-rel_C_sf"/>
</dbReference>
<evidence type="ECO:0000256" key="3">
    <source>
        <dbReference type="ARBA" id="ARBA00023163"/>
    </source>
</evidence>
<protein>
    <submittedName>
        <fullName evidence="5">TetR/AcrR family transcriptional regulator</fullName>
    </submittedName>
</protein>
<organism evidence="5 6">
    <name type="scientific">Amycolatopsis pigmentata</name>
    <dbReference type="NCBI Taxonomy" id="450801"/>
    <lineage>
        <taxon>Bacteria</taxon>
        <taxon>Bacillati</taxon>
        <taxon>Actinomycetota</taxon>
        <taxon>Actinomycetes</taxon>
        <taxon>Pseudonocardiales</taxon>
        <taxon>Pseudonocardiaceae</taxon>
        <taxon>Amycolatopsis</taxon>
    </lineage>
</organism>
<dbReference type="SUPFAM" id="SSF48498">
    <property type="entry name" value="Tetracyclin repressor-like, C-terminal domain"/>
    <property type="match status" value="1"/>
</dbReference>
<dbReference type="Gene3D" id="1.10.10.60">
    <property type="entry name" value="Homeodomain-like"/>
    <property type="match status" value="1"/>
</dbReference>
<feature type="domain" description="HTH tetR-type" evidence="4">
    <location>
        <begin position="28"/>
        <end position="66"/>
    </location>
</feature>
<dbReference type="SUPFAM" id="SSF46689">
    <property type="entry name" value="Homeodomain-like"/>
    <property type="match status" value="1"/>
</dbReference>
<evidence type="ECO:0000256" key="1">
    <source>
        <dbReference type="ARBA" id="ARBA00023015"/>
    </source>
</evidence>
<accession>A0ABW5FX97</accession>
<sequence>MPDRVPAPAPRDRQLTVRQHALLTELEGLFLSRGFVRFTLDDLAAETHCSKSTLYALAPSKEQLAVRIVTRFFKGAAEMLEHRIAGLTDAREIIGEYLAGISEYLSRASDEFMRDINDFAPARAAYELNGRAAAARIRAFISQGVTEGVFREVHATLIAEMAGVLIESIQTGLLASRTGVSDAEAFTALSELLLHGMAPAPSEGG</sequence>
<comment type="caution">
    <text evidence="5">The sequence shown here is derived from an EMBL/GenBank/DDBJ whole genome shotgun (WGS) entry which is preliminary data.</text>
</comment>
<evidence type="ECO:0000313" key="6">
    <source>
        <dbReference type="Proteomes" id="UP001597417"/>
    </source>
</evidence>
<dbReference type="InterPro" id="IPR001647">
    <property type="entry name" value="HTH_TetR"/>
</dbReference>
<name>A0ABW5FX97_9PSEU</name>
<dbReference type="RefSeq" id="WP_378265069.1">
    <property type="nucleotide sequence ID" value="NZ_JBHUKR010000007.1"/>
</dbReference>
<dbReference type="Proteomes" id="UP001597417">
    <property type="component" value="Unassembled WGS sequence"/>
</dbReference>
<reference evidence="6" key="1">
    <citation type="journal article" date="2019" name="Int. J. Syst. Evol. Microbiol.">
        <title>The Global Catalogue of Microorganisms (GCM) 10K type strain sequencing project: providing services to taxonomists for standard genome sequencing and annotation.</title>
        <authorList>
            <consortium name="The Broad Institute Genomics Platform"/>
            <consortium name="The Broad Institute Genome Sequencing Center for Infectious Disease"/>
            <person name="Wu L."/>
            <person name="Ma J."/>
        </authorList>
    </citation>
    <scope>NUCLEOTIDE SEQUENCE [LARGE SCALE GENOMIC DNA]</scope>
    <source>
        <strain evidence="6">CGMCC 4.7645</strain>
    </source>
</reference>
<evidence type="ECO:0000259" key="4">
    <source>
        <dbReference type="Pfam" id="PF00440"/>
    </source>
</evidence>
<keyword evidence="2" id="KW-0238">DNA-binding</keyword>
<dbReference type="PANTHER" id="PTHR30055">
    <property type="entry name" value="HTH-TYPE TRANSCRIPTIONAL REGULATOR RUTR"/>
    <property type="match status" value="1"/>
</dbReference>